<dbReference type="CDD" id="cd14791">
    <property type="entry name" value="GH36"/>
    <property type="match status" value="1"/>
</dbReference>
<keyword evidence="4 6" id="KW-0378">Hydrolase</keyword>
<dbReference type="KEGG" id="jeh:EJN90_04850"/>
<organism evidence="10 11">
    <name type="scientific">Jeotgalibaca ciconiae</name>
    <dbReference type="NCBI Taxonomy" id="2496265"/>
    <lineage>
        <taxon>Bacteria</taxon>
        <taxon>Bacillati</taxon>
        <taxon>Bacillota</taxon>
        <taxon>Bacilli</taxon>
        <taxon>Lactobacillales</taxon>
        <taxon>Carnobacteriaceae</taxon>
        <taxon>Jeotgalibaca</taxon>
    </lineage>
</organism>
<evidence type="ECO:0000256" key="4">
    <source>
        <dbReference type="ARBA" id="ARBA00022801"/>
    </source>
</evidence>
<evidence type="ECO:0000313" key="10">
    <source>
        <dbReference type="EMBL" id="AZP04052.1"/>
    </source>
</evidence>
<comment type="catalytic activity">
    <reaction evidence="1 6">
        <text>Hydrolysis of terminal, non-reducing alpha-D-galactose residues in alpha-D-galactosides, including galactose oligosaccharides, galactomannans and galactolipids.</text>
        <dbReference type="EC" id="3.2.1.22"/>
    </reaction>
</comment>
<proteinExistence type="inferred from homology"/>
<evidence type="ECO:0000259" key="9">
    <source>
        <dbReference type="Pfam" id="PF16875"/>
    </source>
</evidence>
<evidence type="ECO:0000256" key="1">
    <source>
        <dbReference type="ARBA" id="ARBA00001255"/>
    </source>
</evidence>
<dbReference type="InterPro" id="IPR013780">
    <property type="entry name" value="Glyco_hydro_b"/>
</dbReference>
<evidence type="ECO:0000256" key="7">
    <source>
        <dbReference type="PIRSR" id="PIRSR005536-1"/>
    </source>
</evidence>
<reference evidence="11" key="1">
    <citation type="submission" date="2018-12" db="EMBL/GenBank/DDBJ databases">
        <title>Complete genome sequencing of Jeotgalibaca sp. H21T32.</title>
        <authorList>
            <person name="Bae J.-W."/>
            <person name="Lee S.-Y."/>
        </authorList>
    </citation>
    <scope>NUCLEOTIDE SEQUENCE [LARGE SCALE GENOMIC DNA]</scope>
    <source>
        <strain evidence="11">H21T32</strain>
    </source>
</reference>
<comment type="similarity">
    <text evidence="2">Belongs to the glycosyl hydrolase 36 family.</text>
</comment>
<keyword evidence="11" id="KW-1185">Reference proteome</keyword>
<evidence type="ECO:0000256" key="2">
    <source>
        <dbReference type="ARBA" id="ARBA00006202"/>
    </source>
</evidence>
<dbReference type="Gene3D" id="3.20.20.70">
    <property type="entry name" value="Aldolase class I"/>
    <property type="match status" value="1"/>
</dbReference>
<accession>A0A3S9H9J5</accession>
<dbReference type="FunFam" id="3.20.20.70:FF:000118">
    <property type="entry name" value="Alpha-galactosidase"/>
    <property type="match status" value="1"/>
</dbReference>
<dbReference type="InterPro" id="IPR031704">
    <property type="entry name" value="Glyco_hydro_36_N"/>
</dbReference>
<dbReference type="GO" id="GO:0016052">
    <property type="term" value="P:carbohydrate catabolic process"/>
    <property type="evidence" value="ECO:0007669"/>
    <property type="project" value="InterPro"/>
</dbReference>
<dbReference type="PANTHER" id="PTHR43053">
    <property type="entry name" value="GLYCOSIDASE FAMILY 31"/>
    <property type="match status" value="1"/>
</dbReference>
<protein>
    <recommendedName>
        <fullName evidence="3 6">Alpha-galactosidase</fullName>
        <ecNumber evidence="3 6">3.2.1.22</ecNumber>
    </recommendedName>
</protein>
<dbReference type="Gene3D" id="2.60.40.1180">
    <property type="entry name" value="Golgi alpha-mannosidase II"/>
    <property type="match status" value="1"/>
</dbReference>
<evidence type="ECO:0000313" key="11">
    <source>
        <dbReference type="Proteomes" id="UP000273326"/>
    </source>
</evidence>
<dbReference type="EC" id="3.2.1.22" evidence="3 6"/>
<gene>
    <name evidence="10" type="ORF">EJN90_04850</name>
</gene>
<dbReference type="Pfam" id="PF02065">
    <property type="entry name" value="Melibiase"/>
    <property type="match status" value="1"/>
</dbReference>
<name>A0A3S9H9J5_9LACT</name>
<feature type="domain" description="Glycosyl hydrolase family 36 N-terminal" evidence="9">
    <location>
        <begin position="30"/>
        <end position="281"/>
    </location>
</feature>
<dbReference type="Gene3D" id="2.70.98.60">
    <property type="entry name" value="alpha-galactosidase from lactobacil brevis"/>
    <property type="match status" value="1"/>
</dbReference>
<evidence type="ECO:0000256" key="5">
    <source>
        <dbReference type="ARBA" id="ARBA00023295"/>
    </source>
</evidence>
<dbReference type="PRINTS" id="PR00743">
    <property type="entry name" value="GLHYDRLASE36"/>
</dbReference>
<feature type="domain" description="Glycosyl hydrolase family 36 C-terminal" evidence="8">
    <location>
        <begin position="646"/>
        <end position="718"/>
    </location>
</feature>
<feature type="active site" description="Nucleophile" evidence="7">
    <location>
        <position position="475"/>
    </location>
</feature>
<evidence type="ECO:0000256" key="3">
    <source>
        <dbReference type="ARBA" id="ARBA00012755"/>
    </source>
</evidence>
<dbReference type="PANTHER" id="PTHR43053:SF3">
    <property type="entry name" value="ALPHA-GALACTOSIDASE C-RELATED"/>
    <property type="match status" value="1"/>
</dbReference>
<dbReference type="InterPro" id="IPR000111">
    <property type="entry name" value="Glyco_hydro_27/36_CS"/>
</dbReference>
<dbReference type="SUPFAM" id="SSF51445">
    <property type="entry name" value="(Trans)glycosidases"/>
    <property type="match status" value="1"/>
</dbReference>
<keyword evidence="5 6" id="KW-0326">Glycosidase</keyword>
<dbReference type="InterPro" id="IPR013785">
    <property type="entry name" value="Aldolase_TIM"/>
</dbReference>
<evidence type="ECO:0000256" key="6">
    <source>
        <dbReference type="PIRNR" id="PIRNR005536"/>
    </source>
</evidence>
<dbReference type="Pfam" id="PF16874">
    <property type="entry name" value="Glyco_hydro_36C"/>
    <property type="match status" value="1"/>
</dbReference>
<dbReference type="EMBL" id="CP034465">
    <property type="protein sequence ID" value="AZP04052.1"/>
    <property type="molecule type" value="Genomic_DNA"/>
</dbReference>
<dbReference type="Pfam" id="PF16875">
    <property type="entry name" value="Glyco_hydro_36N"/>
    <property type="match status" value="1"/>
</dbReference>
<dbReference type="InterPro" id="IPR038417">
    <property type="entry name" value="Alpga-gal_N_sf"/>
</dbReference>
<dbReference type="OrthoDB" id="9758822at2"/>
<dbReference type="PROSITE" id="PS00512">
    <property type="entry name" value="ALPHA_GALACTOSIDASE"/>
    <property type="match status" value="1"/>
</dbReference>
<evidence type="ECO:0000259" key="8">
    <source>
        <dbReference type="Pfam" id="PF16874"/>
    </source>
</evidence>
<dbReference type="PIRSF" id="PIRSF005536">
    <property type="entry name" value="Agal"/>
    <property type="match status" value="1"/>
</dbReference>
<dbReference type="InterPro" id="IPR017853">
    <property type="entry name" value="GH"/>
</dbReference>
<feature type="active site" description="Proton donor" evidence="7">
    <location>
        <position position="545"/>
    </location>
</feature>
<dbReference type="InterPro" id="IPR002252">
    <property type="entry name" value="Glyco_hydro_36"/>
</dbReference>
<dbReference type="InterPro" id="IPR031705">
    <property type="entry name" value="Glyco_hydro_36_C"/>
</dbReference>
<dbReference type="GO" id="GO:0004557">
    <property type="term" value="F:alpha-galactosidase activity"/>
    <property type="evidence" value="ECO:0007669"/>
    <property type="project" value="UniProtKB-UniRule"/>
</dbReference>
<dbReference type="Proteomes" id="UP000273326">
    <property type="component" value="Chromosome"/>
</dbReference>
<dbReference type="AlphaFoldDB" id="A0A3S9H9J5"/>
<dbReference type="RefSeq" id="WP_126109130.1">
    <property type="nucleotide sequence ID" value="NZ_CP034465.1"/>
</dbReference>
<dbReference type="InterPro" id="IPR050985">
    <property type="entry name" value="Alpha-glycosidase_related"/>
</dbReference>
<sequence>MPITFDSQQNIFHLKNDYISYIIGIEKGKYITHRYFGKSLTSYHGSNELQFIDRGFATNPIPDERTFSLNALPLETSTQGNGDHRIPNYQIRNQEGFTITDFTYKEHRIYEGKRELEGLPYLRKDNTTSLEIVLEDERQTIQMILTYNLYENDAVLTRNARFINSGNQAIFLENAGSLLVDFPRWDLDMVTLNGSHTNEANLHRQPLHPGIQKIESSRGTSSPQHQPFLALANRETTEFSGEVFAFHFVYSGNFVAQVEVEQYGSSRVQIGIQPDTFEWKLDSGQNFQTPEVVINYSDQGFNQMSQNFHKIYQKNLIPHSFTDKARPILLNTWEANYFDLSEESLVQQAELASKLGIELFVLDDGWFGERNDDTSSLGDWQVNPAKLPNGIAHLAEKIHQLNMQFGLWFEPEMVSKNSDLFRKHPDWALQVPGYHLTEGRQQLVLDLSRVEVQNYLIDVLSGYLATGKIDYVKWDMNRHLTEVGNQTLPSDQQKELYHRYVLGLYRILKTVTERYPYVLFENCSSGGGRFDPGMMAYMPQTWTSDNSDALCRSVIQYGYSYLYPPVMMGAHVSDIPNHQVGRNTPLDTRGWIAMSGNFGFELDITKQTTENLQRITEQISWYKEHRELIQFGDFYRIQAPSETGATAWLFKNQEEALLVYSNGLARPAVPVQYLQTKFLDENAIYQDSTTKKYYSGSELNHAGILVPRIKGDFEVIAYHWKKTEISNK</sequence>